<evidence type="ECO:0000259" key="1">
    <source>
        <dbReference type="Pfam" id="PF03478"/>
    </source>
</evidence>
<dbReference type="InterPro" id="IPR005174">
    <property type="entry name" value="KIB1-4_b-propeller"/>
</dbReference>
<dbReference type="Gene3D" id="1.20.1280.50">
    <property type="match status" value="1"/>
</dbReference>
<evidence type="ECO:0000313" key="3">
    <source>
        <dbReference type="Proteomes" id="UP000287651"/>
    </source>
</evidence>
<evidence type="ECO:0000313" key="2">
    <source>
        <dbReference type="EMBL" id="RRT58632.1"/>
    </source>
</evidence>
<organism evidence="2 3">
    <name type="scientific">Ensete ventricosum</name>
    <name type="common">Abyssinian banana</name>
    <name type="synonym">Musa ensete</name>
    <dbReference type="NCBI Taxonomy" id="4639"/>
    <lineage>
        <taxon>Eukaryota</taxon>
        <taxon>Viridiplantae</taxon>
        <taxon>Streptophyta</taxon>
        <taxon>Embryophyta</taxon>
        <taxon>Tracheophyta</taxon>
        <taxon>Spermatophyta</taxon>
        <taxon>Magnoliopsida</taxon>
        <taxon>Liliopsida</taxon>
        <taxon>Zingiberales</taxon>
        <taxon>Musaceae</taxon>
        <taxon>Ensete</taxon>
    </lineage>
</organism>
<dbReference type="SUPFAM" id="SSF81383">
    <property type="entry name" value="F-box domain"/>
    <property type="match status" value="1"/>
</dbReference>
<dbReference type="InterPro" id="IPR050942">
    <property type="entry name" value="F-box_BR-signaling"/>
</dbReference>
<sequence>MKKAVGNVFTRNCLTKRTKGVDWSTLPGHLLRQIAELLVVDVADYVHFRAVCSTWRSAAVDPRRRPPQLPWLLLHHDRTTNRLSFFSLSDAKTHSIKLPHRACDCRVCLSCDGWLVLKKASSRICLLNPLSRTLLDLPPVFNLLRAPQLRRSYQDITSDIMKRYEVRAIAMSSNPRARQHCTILASFRFMPDLPLLASLRLSDRYSWTLIDHSTKYDDVICIKETFYTVNEAGQVTVFNSRLEKMAVVGSPMRTSIFFRSWRLVESSGELLVLRNVVYSNPTVDKKKPNQLPVYSTDRVEIFRLKPIAGELCLVTAKCLDDQILFVGIGRSFARPATSYPPARRNSIFLAEEYDFMRNDNLLCRIESGEYNFGDEIMEPLPHDRWSLTLPSSALRPHRSADGSNVHTQRKLNASSPLNEAVAMAAHDQQVRSQLVHHLTDDLSRVSHRDLHVHLDLIQFAENESQFKMFLAFSVTESAKSLLYLSTVAVTSSAKDRPTKGTTQKDLLLYCKQRDQESDHATYLFLELGDRVRNPLGYRIRGVLFHFLYTEGTHSLFCHDNTGRELVPVPFTAE</sequence>
<comment type="caution">
    <text evidence="2">The sequence shown here is derived from an EMBL/GenBank/DDBJ whole genome shotgun (WGS) entry which is preliminary data.</text>
</comment>
<dbReference type="InterPro" id="IPR036047">
    <property type="entry name" value="F-box-like_dom_sf"/>
</dbReference>
<dbReference type="Proteomes" id="UP000287651">
    <property type="component" value="Unassembled WGS sequence"/>
</dbReference>
<name>A0A426Z3T3_ENSVE</name>
<dbReference type="EMBL" id="AMZH03008581">
    <property type="protein sequence ID" value="RRT58632.1"/>
    <property type="molecule type" value="Genomic_DNA"/>
</dbReference>
<accession>A0A426Z3T3</accession>
<dbReference type="Pfam" id="PF03478">
    <property type="entry name" value="Beta-prop_KIB1-4"/>
    <property type="match status" value="1"/>
</dbReference>
<dbReference type="PANTHER" id="PTHR44259:SF114">
    <property type="entry name" value="OS06G0707300 PROTEIN"/>
    <property type="match status" value="1"/>
</dbReference>
<protein>
    <recommendedName>
        <fullName evidence="1">KIB1-4 beta-propeller domain-containing protein</fullName>
    </recommendedName>
</protein>
<feature type="domain" description="KIB1-4 beta-propeller" evidence="1">
    <location>
        <begin position="85"/>
        <end position="357"/>
    </location>
</feature>
<reference evidence="2 3" key="1">
    <citation type="journal article" date="2014" name="Agronomy (Basel)">
        <title>A Draft Genome Sequence for Ensete ventricosum, the Drought-Tolerant Tree Against Hunger.</title>
        <authorList>
            <person name="Harrison J."/>
            <person name="Moore K.A."/>
            <person name="Paszkiewicz K."/>
            <person name="Jones T."/>
            <person name="Grant M."/>
            <person name="Ambacheew D."/>
            <person name="Muzemil S."/>
            <person name="Studholme D.J."/>
        </authorList>
    </citation>
    <scope>NUCLEOTIDE SEQUENCE [LARGE SCALE GENOMIC DNA]</scope>
</reference>
<dbReference type="AlphaFoldDB" id="A0A426Z3T3"/>
<proteinExistence type="predicted"/>
<dbReference type="PANTHER" id="PTHR44259">
    <property type="entry name" value="OS07G0183000 PROTEIN-RELATED"/>
    <property type="match status" value="1"/>
</dbReference>
<gene>
    <name evidence="2" type="ORF">B296_00023251</name>
</gene>